<dbReference type="PANTHER" id="PTHR22589">
    <property type="entry name" value="CARNITINE O-ACYLTRANSFERASE"/>
    <property type="match status" value="1"/>
</dbReference>
<evidence type="ECO:0000256" key="9">
    <source>
        <dbReference type="ARBA" id="ARBA00022832"/>
    </source>
</evidence>
<keyword evidence="21" id="KW-1185">Reference proteome</keyword>
<dbReference type="Pfam" id="PF00755">
    <property type="entry name" value="Carn_acyltransf"/>
    <property type="match status" value="1"/>
</dbReference>
<evidence type="ECO:0000256" key="6">
    <source>
        <dbReference type="ARBA" id="ARBA00022448"/>
    </source>
</evidence>
<evidence type="ECO:0000256" key="10">
    <source>
        <dbReference type="ARBA" id="ARBA00022989"/>
    </source>
</evidence>
<evidence type="ECO:0000256" key="14">
    <source>
        <dbReference type="ARBA" id="ARBA00023315"/>
    </source>
</evidence>
<reference evidence="20 21" key="1">
    <citation type="submission" date="2024-03" db="EMBL/GenBank/DDBJ databases">
        <title>Adaptation during the transition from Ophiocordyceps entomopathogen to insect associate is accompanied by gene loss and intensified selection.</title>
        <authorList>
            <person name="Ward C.M."/>
            <person name="Onetto C.A."/>
            <person name="Borneman A.R."/>
        </authorList>
    </citation>
    <scope>NUCLEOTIDE SEQUENCE [LARGE SCALE GENOMIC DNA]</scope>
    <source>
        <strain evidence="20">AWRI1</strain>
        <tissue evidence="20">Single Adult Female</tissue>
    </source>
</reference>
<dbReference type="Gene3D" id="3.30.559.10">
    <property type="entry name" value="Chloramphenicol acetyltransferase-like domain"/>
    <property type="match status" value="1"/>
</dbReference>
<dbReference type="InterPro" id="IPR032476">
    <property type="entry name" value="CPT_N"/>
</dbReference>
<dbReference type="InterPro" id="IPR039551">
    <property type="entry name" value="Cho/carn_acyl_trans"/>
</dbReference>
<dbReference type="SUPFAM" id="SSF52777">
    <property type="entry name" value="CoA-dependent acyltransferases"/>
    <property type="match status" value="2"/>
</dbReference>
<comment type="pathway">
    <text evidence="3">Lipid metabolism; fatty acid beta-oxidation.</text>
</comment>
<keyword evidence="9" id="KW-0276">Fatty acid metabolism</keyword>
<evidence type="ECO:0000256" key="4">
    <source>
        <dbReference type="ARBA" id="ARBA00005232"/>
    </source>
</evidence>
<evidence type="ECO:0000256" key="5">
    <source>
        <dbReference type="ARBA" id="ARBA00013243"/>
    </source>
</evidence>
<dbReference type="InterPro" id="IPR023213">
    <property type="entry name" value="CAT-like_dom_sf"/>
</dbReference>
<dbReference type="PANTHER" id="PTHR22589:SF31">
    <property type="entry name" value="CARNITINE O-PALMITOYLTRANSFERASE"/>
    <property type="match status" value="1"/>
</dbReference>
<evidence type="ECO:0000256" key="12">
    <source>
        <dbReference type="ARBA" id="ARBA00023128"/>
    </source>
</evidence>
<feature type="domain" description="Carnitine O-palmitoyltransferase N-terminal" evidence="19">
    <location>
        <begin position="1"/>
        <end position="47"/>
    </location>
</feature>
<feature type="transmembrane region" description="Helical" evidence="17">
    <location>
        <begin position="94"/>
        <end position="120"/>
    </location>
</feature>
<dbReference type="PROSITE" id="PS00439">
    <property type="entry name" value="ACYLTRANSF_C_1"/>
    <property type="match status" value="1"/>
</dbReference>
<keyword evidence="14" id="KW-0012">Acyltransferase</keyword>
<accession>A0AAN9XZ95</accession>
<evidence type="ECO:0000256" key="8">
    <source>
        <dbReference type="ARBA" id="ARBA00022692"/>
    </source>
</evidence>
<keyword evidence="10 17" id="KW-1133">Transmembrane helix</keyword>
<evidence type="ECO:0000313" key="21">
    <source>
        <dbReference type="Proteomes" id="UP001367676"/>
    </source>
</evidence>
<dbReference type="GO" id="GO:0031966">
    <property type="term" value="C:mitochondrial membrane"/>
    <property type="evidence" value="ECO:0007669"/>
    <property type="project" value="UniProtKB-SubCell"/>
</dbReference>
<evidence type="ECO:0000313" key="20">
    <source>
        <dbReference type="EMBL" id="KAK7576077.1"/>
    </source>
</evidence>
<dbReference type="AlphaFoldDB" id="A0AAN9XZ95"/>
<dbReference type="Gene3D" id="6.10.250.1760">
    <property type="match status" value="1"/>
</dbReference>
<comment type="caution">
    <text evidence="20">The sequence shown here is derived from an EMBL/GenBank/DDBJ whole genome shotgun (WGS) entry which is preliminary data.</text>
</comment>
<keyword evidence="12" id="KW-0496">Mitochondrion</keyword>
<evidence type="ECO:0000256" key="3">
    <source>
        <dbReference type="ARBA" id="ARBA00005005"/>
    </source>
</evidence>
<dbReference type="Proteomes" id="UP001367676">
    <property type="component" value="Unassembled WGS sequence"/>
</dbReference>
<dbReference type="EMBL" id="JBBCAQ010000036">
    <property type="protein sequence ID" value="KAK7576077.1"/>
    <property type="molecule type" value="Genomic_DNA"/>
</dbReference>
<dbReference type="InterPro" id="IPR042231">
    <property type="entry name" value="Cho/carn_acyl_trans_2"/>
</dbReference>
<name>A0AAN9XZ95_9HEMI</name>
<dbReference type="Pfam" id="PF16484">
    <property type="entry name" value="CPT_N"/>
    <property type="match status" value="1"/>
</dbReference>
<keyword evidence="11" id="KW-0443">Lipid metabolism</keyword>
<evidence type="ECO:0000256" key="15">
    <source>
        <dbReference type="ARBA" id="ARBA00048480"/>
    </source>
</evidence>
<keyword evidence="7" id="KW-0808">Transferase</keyword>
<comment type="similarity">
    <text evidence="4">Belongs to the carnitine/choline acetyltransferase family.</text>
</comment>
<evidence type="ECO:0000256" key="16">
    <source>
        <dbReference type="PIRSR" id="PIRSR600542-1"/>
    </source>
</evidence>
<feature type="domain" description="Choline/carnitine acyltransferase" evidence="18">
    <location>
        <begin position="172"/>
        <end position="773"/>
    </location>
</feature>
<protein>
    <recommendedName>
        <fullName evidence="5">carnitine O-palmitoyltransferase</fullName>
        <ecNumber evidence="5">2.3.1.21</ecNumber>
    </recommendedName>
</protein>
<dbReference type="GO" id="GO:0004095">
    <property type="term" value="F:carnitine O-palmitoyltransferase activity"/>
    <property type="evidence" value="ECO:0007669"/>
    <property type="project" value="UniProtKB-EC"/>
</dbReference>
<gene>
    <name evidence="20" type="ORF">V9T40_012363</name>
</gene>
<keyword evidence="13 17" id="KW-0472">Membrane</keyword>
<evidence type="ECO:0000259" key="19">
    <source>
        <dbReference type="Pfam" id="PF16484"/>
    </source>
</evidence>
<dbReference type="FunFam" id="3.30.559.10:FF:000042">
    <property type="entry name" value="Carnitine Palmitoyl Transferase"/>
    <property type="match status" value="1"/>
</dbReference>
<feature type="active site" description="Proton acceptor" evidence="16">
    <location>
        <position position="469"/>
    </location>
</feature>
<dbReference type="InterPro" id="IPR000542">
    <property type="entry name" value="Carn_acyl_trans"/>
</dbReference>
<feature type="transmembrane region" description="Helical" evidence="17">
    <location>
        <begin position="61"/>
        <end position="82"/>
    </location>
</feature>
<dbReference type="EC" id="2.3.1.21" evidence="5"/>
<dbReference type="GO" id="GO:0006631">
    <property type="term" value="P:fatty acid metabolic process"/>
    <property type="evidence" value="ECO:0007669"/>
    <property type="project" value="UniProtKB-KW"/>
</dbReference>
<evidence type="ECO:0000256" key="1">
    <source>
        <dbReference type="ARBA" id="ARBA00004141"/>
    </source>
</evidence>
<comment type="catalytic activity">
    <reaction evidence="15">
        <text>(R)-carnitine + hexadecanoyl-CoA = O-hexadecanoyl-(R)-carnitine + CoA</text>
        <dbReference type="Rhea" id="RHEA:12661"/>
        <dbReference type="ChEBI" id="CHEBI:16347"/>
        <dbReference type="ChEBI" id="CHEBI:17490"/>
        <dbReference type="ChEBI" id="CHEBI:57287"/>
        <dbReference type="ChEBI" id="CHEBI:57379"/>
        <dbReference type="EC" id="2.3.1.21"/>
    </reaction>
    <physiologicalReaction direction="left-to-right" evidence="15">
        <dbReference type="Rhea" id="RHEA:12662"/>
    </physiologicalReaction>
</comment>
<keyword evidence="8 17" id="KW-0812">Transmembrane</keyword>
<evidence type="ECO:0000256" key="11">
    <source>
        <dbReference type="ARBA" id="ARBA00023098"/>
    </source>
</evidence>
<organism evidence="20 21">
    <name type="scientific">Parthenolecanium corni</name>
    <dbReference type="NCBI Taxonomy" id="536013"/>
    <lineage>
        <taxon>Eukaryota</taxon>
        <taxon>Metazoa</taxon>
        <taxon>Ecdysozoa</taxon>
        <taxon>Arthropoda</taxon>
        <taxon>Hexapoda</taxon>
        <taxon>Insecta</taxon>
        <taxon>Pterygota</taxon>
        <taxon>Neoptera</taxon>
        <taxon>Paraneoptera</taxon>
        <taxon>Hemiptera</taxon>
        <taxon>Sternorrhyncha</taxon>
        <taxon>Coccoidea</taxon>
        <taxon>Coccidae</taxon>
        <taxon>Parthenolecanium</taxon>
    </lineage>
</organism>
<evidence type="ECO:0000256" key="13">
    <source>
        <dbReference type="ARBA" id="ARBA00023136"/>
    </source>
</evidence>
<proteinExistence type="inferred from homology"/>
<evidence type="ECO:0000256" key="7">
    <source>
        <dbReference type="ARBA" id="ARBA00022679"/>
    </source>
</evidence>
<comment type="subcellular location">
    <subcellularLocation>
        <location evidence="1">Membrane</location>
        <topology evidence="1">Multi-pass membrane protein</topology>
    </subcellularLocation>
    <subcellularLocation>
        <location evidence="2">Mitochondrion membrane</location>
    </subcellularLocation>
</comment>
<evidence type="ECO:0000256" key="17">
    <source>
        <dbReference type="SAM" id="Phobius"/>
    </source>
</evidence>
<sequence length="793" mass="90520">MAEAHSAVAFSFSVTHEGWDVNFDREVLRLVIASGLRSWKKRFLRFQNNLRNGIYPASPQSMWAVVLAISVIQFSGFTLPLYQFILSLMPGNSIFWQFASCFLLGIIAWLIVIYTIRYLLKLLLMYKGWMFEQKTANGKISLTTRLWAIGVKVLSGTNKPLLYSYQGSLPRLPLPNVHDTMQRYLRSVRPLLDDERYEKMKLMASEFETGIAVKLQRYLILKSWFATNYVSDWWEEYVYLRGRSPLIVNSNFYAIDAISLKTTHIQAARAAAVIHIALRYRRLIERQELEPIMLQGLVPLCSWQYDRMYNTTRVPGIESDKIVHYHDSNHIAVFHRGRYYKVIIYHRNRLLTPCEIELQMQMILDDTSSPAKGEEKLAALTAGNRTEWAETRQTYFFKGTNRISLDAIEKAAFVVALDDVPYEYSESDPNKLDQYGRILLHGNGYNRWFDKSFTLCVGSNGRIGLNAEHSWADAAVISHLWEYVILEEGPPNKADAPVAGHMWEYIIGIEIEKGYDAEGHTKGVPEFKPPKPIRLQWDFPDPAVEAIEKSYKVAFDILNDLDLRILAHRAFGKGFVKTCRVGPDAFIQMALQLAYYRDAGKFSLTYEASMTRLYKEGRTETVRSCTVESAAWVKTMEDPNCSIEDKVKSLQKACSVHQRACQDAMIGKGIDRHLFCLYVVSKYLEVDSPFLKAVLSEPWRLSTSQTPHGQTSRFNAKENPDCISAGGGFGPVADDGYGVSYIIAGEDLIFFHVSSKISSPVTNSSRFASNIEKALDDMRKLFLSWKELQKSSK</sequence>
<dbReference type="FunFam" id="3.30.559.70:FF:000001">
    <property type="entry name" value="Carnitine O-palmitoyltransferase 1, liver isoform"/>
    <property type="match status" value="1"/>
</dbReference>
<dbReference type="GO" id="GO:0009437">
    <property type="term" value="P:carnitine metabolic process"/>
    <property type="evidence" value="ECO:0007669"/>
    <property type="project" value="TreeGrafter"/>
</dbReference>
<keyword evidence="6" id="KW-0813">Transport</keyword>
<evidence type="ECO:0000256" key="2">
    <source>
        <dbReference type="ARBA" id="ARBA00004325"/>
    </source>
</evidence>
<evidence type="ECO:0000259" key="18">
    <source>
        <dbReference type="Pfam" id="PF00755"/>
    </source>
</evidence>
<dbReference type="Gene3D" id="3.30.559.70">
    <property type="entry name" value="Choline/Carnitine o-acyltransferase, domain 2"/>
    <property type="match status" value="1"/>
</dbReference>